<dbReference type="HOGENOM" id="CLU_2400928_0_0_1"/>
<protein>
    <submittedName>
        <fullName evidence="2">Lipopeptide mating pheromone bbp2-8</fullName>
    </submittedName>
</protein>
<proteinExistence type="predicted"/>
<dbReference type="RefSeq" id="XP_003028248.1">
    <property type="nucleotide sequence ID" value="XM_003028202.1"/>
</dbReference>
<dbReference type="KEGG" id="scm:SCHCO_017250"/>
<reference evidence="2 3" key="1">
    <citation type="journal article" date="2010" name="Nat. Biotechnol.">
        <title>Genome sequence of the model mushroom Schizophyllum commune.</title>
        <authorList>
            <person name="Ohm R.A."/>
            <person name="de Jong J.F."/>
            <person name="Lugones L.G."/>
            <person name="Aerts A."/>
            <person name="Kothe E."/>
            <person name="Stajich J.E."/>
            <person name="de Vries R.P."/>
            <person name="Record E."/>
            <person name="Levasseur A."/>
            <person name="Baker S.E."/>
            <person name="Bartholomew K.A."/>
            <person name="Coutinho P.M."/>
            <person name="Erdmann S."/>
            <person name="Fowler T.J."/>
            <person name="Gathman A.C."/>
            <person name="Lombard V."/>
            <person name="Henrissat B."/>
            <person name="Knabe N."/>
            <person name="Kuees U."/>
            <person name="Lilly W.W."/>
            <person name="Lindquist E."/>
            <person name="Lucas S."/>
            <person name="Magnuson J.K."/>
            <person name="Piumi F."/>
            <person name="Raudaskoski M."/>
            <person name="Salamov A."/>
            <person name="Schmutz J."/>
            <person name="Schwarze F.W.M.R."/>
            <person name="vanKuyk P.A."/>
            <person name="Horton J.S."/>
            <person name="Grigoriev I.V."/>
            <person name="Woesten H.A.B."/>
        </authorList>
    </citation>
    <scope>NUCLEOTIDE SEQUENCE [LARGE SCALE GENOMIC DNA]</scope>
    <source>
        <strain evidence="3">H4-8 / FGSC 9210</strain>
    </source>
</reference>
<feature type="region of interest" description="Disordered" evidence="1">
    <location>
        <begin position="35"/>
        <end position="66"/>
    </location>
</feature>
<dbReference type="EMBL" id="GL377311">
    <property type="protein sequence ID" value="EFI93345.1"/>
    <property type="molecule type" value="Genomic_DNA"/>
</dbReference>
<accession>D8QF39</accession>
<dbReference type="InterPro" id="IPR012597">
    <property type="entry name" value="Pheromone"/>
</dbReference>
<dbReference type="GO" id="GO:0016020">
    <property type="term" value="C:membrane"/>
    <property type="evidence" value="ECO:0007669"/>
    <property type="project" value="InterPro"/>
</dbReference>
<name>D8QF39_SCHCM</name>
<dbReference type="VEuPathDB" id="FungiDB:SCHCODRAFT_017250"/>
<feature type="compositionally biased region" description="Low complexity" evidence="1">
    <location>
        <begin position="38"/>
        <end position="66"/>
    </location>
</feature>
<dbReference type="GeneID" id="9591737"/>
<dbReference type="GO" id="GO:0000772">
    <property type="term" value="F:mating pheromone activity"/>
    <property type="evidence" value="ECO:0007669"/>
    <property type="project" value="InterPro"/>
</dbReference>
<keyword evidence="3" id="KW-1185">Reference proteome</keyword>
<evidence type="ECO:0000256" key="1">
    <source>
        <dbReference type="SAM" id="MobiDB-lite"/>
    </source>
</evidence>
<gene>
    <name evidence="2" type="primary">bbp2-8</name>
    <name evidence="2" type="ORF">SCHCODRAFT_17250</name>
</gene>
<organism evidence="3">
    <name type="scientific">Schizophyllum commune (strain H4-8 / FGSC 9210)</name>
    <name type="common">Split gill fungus</name>
    <dbReference type="NCBI Taxonomy" id="578458"/>
    <lineage>
        <taxon>Eukaryota</taxon>
        <taxon>Fungi</taxon>
        <taxon>Dikarya</taxon>
        <taxon>Basidiomycota</taxon>
        <taxon>Agaricomycotina</taxon>
        <taxon>Agaricomycetes</taxon>
        <taxon>Agaricomycetidae</taxon>
        <taxon>Agaricales</taxon>
        <taxon>Schizophyllaceae</taxon>
        <taxon>Schizophyllum</taxon>
    </lineage>
</organism>
<dbReference type="Proteomes" id="UP000007431">
    <property type="component" value="Unassembled WGS sequence"/>
</dbReference>
<dbReference type="Pfam" id="PF08015">
    <property type="entry name" value="Pheromone"/>
    <property type="match status" value="1"/>
</dbReference>
<dbReference type="AlphaFoldDB" id="D8QF39"/>
<dbReference type="InParanoid" id="D8QF39"/>
<sequence length="93" mass="9400">MDSFTTLSLLDGTMPTFEDDMPVSFLDAALSLSGDCFSSQSSASSSRSTPFASPSPSSPSPNLLSSAKAATDPHLVVNADSPCGFGGGYCVVA</sequence>
<evidence type="ECO:0000313" key="3">
    <source>
        <dbReference type="Proteomes" id="UP000007431"/>
    </source>
</evidence>
<evidence type="ECO:0000313" key="2">
    <source>
        <dbReference type="EMBL" id="EFI93345.1"/>
    </source>
</evidence>